<dbReference type="RefSeq" id="WP_073075658.1">
    <property type="nucleotide sequence ID" value="NZ_FQXV01000001.1"/>
</dbReference>
<keyword evidence="4" id="KW-0804">Transcription</keyword>
<dbReference type="SUPFAM" id="SSF88946">
    <property type="entry name" value="Sigma2 domain of RNA polymerase sigma factors"/>
    <property type="match status" value="1"/>
</dbReference>
<dbReference type="PANTHER" id="PTHR43133">
    <property type="entry name" value="RNA POLYMERASE ECF-TYPE SIGMA FACTO"/>
    <property type="match status" value="1"/>
</dbReference>
<dbReference type="GO" id="GO:0006352">
    <property type="term" value="P:DNA-templated transcription initiation"/>
    <property type="evidence" value="ECO:0007669"/>
    <property type="project" value="InterPro"/>
</dbReference>
<protein>
    <submittedName>
        <fullName evidence="7">RNA polymerase sigma-70 factor, ECF subfamily</fullName>
    </submittedName>
</protein>
<proteinExistence type="inferred from homology"/>
<organism evidence="7 8">
    <name type="scientific">Sporobacter termitidis DSM 10068</name>
    <dbReference type="NCBI Taxonomy" id="1123282"/>
    <lineage>
        <taxon>Bacteria</taxon>
        <taxon>Bacillati</taxon>
        <taxon>Bacillota</taxon>
        <taxon>Clostridia</taxon>
        <taxon>Eubacteriales</taxon>
        <taxon>Oscillospiraceae</taxon>
        <taxon>Sporobacter</taxon>
    </lineage>
</organism>
<comment type="similarity">
    <text evidence="1">Belongs to the sigma-70 factor family. ECF subfamily.</text>
</comment>
<evidence type="ECO:0000256" key="4">
    <source>
        <dbReference type="ARBA" id="ARBA00023163"/>
    </source>
</evidence>
<dbReference type="InterPro" id="IPR036388">
    <property type="entry name" value="WH-like_DNA-bd_sf"/>
</dbReference>
<dbReference type="InterPro" id="IPR014284">
    <property type="entry name" value="RNA_pol_sigma-70_dom"/>
</dbReference>
<gene>
    <name evidence="7" type="ORF">SAMN02745823_00057</name>
</gene>
<evidence type="ECO:0000256" key="1">
    <source>
        <dbReference type="ARBA" id="ARBA00010641"/>
    </source>
</evidence>
<accession>A0A1M5TE37</accession>
<dbReference type="STRING" id="1123282.SAMN02745823_00057"/>
<feature type="domain" description="RNA polymerase sigma factor 70 region 4 type 2" evidence="6">
    <location>
        <begin position="102"/>
        <end position="152"/>
    </location>
</feature>
<dbReference type="EMBL" id="FQXV01000001">
    <property type="protein sequence ID" value="SHH49075.1"/>
    <property type="molecule type" value="Genomic_DNA"/>
</dbReference>
<evidence type="ECO:0000256" key="3">
    <source>
        <dbReference type="ARBA" id="ARBA00023082"/>
    </source>
</evidence>
<dbReference type="PANTHER" id="PTHR43133:SF60">
    <property type="entry name" value="RNA POLYMERASE SIGMA FACTOR SIGV"/>
    <property type="match status" value="1"/>
</dbReference>
<dbReference type="GO" id="GO:0003677">
    <property type="term" value="F:DNA binding"/>
    <property type="evidence" value="ECO:0007669"/>
    <property type="project" value="InterPro"/>
</dbReference>
<dbReference type="OrthoDB" id="2594372at2"/>
<dbReference type="Gene3D" id="1.10.1740.10">
    <property type="match status" value="1"/>
</dbReference>
<keyword evidence="3" id="KW-0731">Sigma factor</keyword>
<dbReference type="AlphaFoldDB" id="A0A1M5TE37"/>
<evidence type="ECO:0000259" key="5">
    <source>
        <dbReference type="Pfam" id="PF04542"/>
    </source>
</evidence>
<dbReference type="Proteomes" id="UP000183995">
    <property type="component" value="Unassembled WGS sequence"/>
</dbReference>
<feature type="domain" description="RNA polymerase sigma-70 region 2" evidence="5">
    <location>
        <begin position="16"/>
        <end position="78"/>
    </location>
</feature>
<dbReference type="InterPro" id="IPR013249">
    <property type="entry name" value="RNA_pol_sigma70_r4_t2"/>
</dbReference>
<dbReference type="InterPro" id="IPR007627">
    <property type="entry name" value="RNA_pol_sigma70_r2"/>
</dbReference>
<keyword evidence="2" id="KW-0805">Transcription regulation</keyword>
<dbReference type="Pfam" id="PF04542">
    <property type="entry name" value="Sigma70_r2"/>
    <property type="match status" value="1"/>
</dbReference>
<dbReference type="CDD" id="cd06171">
    <property type="entry name" value="Sigma70_r4"/>
    <property type="match status" value="1"/>
</dbReference>
<dbReference type="InterPro" id="IPR039425">
    <property type="entry name" value="RNA_pol_sigma-70-like"/>
</dbReference>
<dbReference type="Gene3D" id="1.10.10.10">
    <property type="entry name" value="Winged helix-like DNA-binding domain superfamily/Winged helix DNA-binding domain"/>
    <property type="match status" value="1"/>
</dbReference>
<dbReference type="NCBIfam" id="TIGR02937">
    <property type="entry name" value="sigma70-ECF"/>
    <property type="match status" value="1"/>
</dbReference>
<name>A0A1M5TE37_9FIRM</name>
<evidence type="ECO:0000256" key="2">
    <source>
        <dbReference type="ARBA" id="ARBA00023015"/>
    </source>
</evidence>
<evidence type="ECO:0000259" key="6">
    <source>
        <dbReference type="Pfam" id="PF08281"/>
    </source>
</evidence>
<reference evidence="7 8" key="1">
    <citation type="submission" date="2016-11" db="EMBL/GenBank/DDBJ databases">
        <authorList>
            <person name="Jaros S."/>
            <person name="Januszkiewicz K."/>
            <person name="Wedrychowicz H."/>
        </authorList>
    </citation>
    <scope>NUCLEOTIDE SEQUENCE [LARGE SCALE GENOMIC DNA]</scope>
    <source>
        <strain evidence="7 8">DSM 10068</strain>
    </source>
</reference>
<dbReference type="SUPFAM" id="SSF88659">
    <property type="entry name" value="Sigma3 and sigma4 domains of RNA polymerase sigma factors"/>
    <property type="match status" value="1"/>
</dbReference>
<dbReference type="GO" id="GO:0016987">
    <property type="term" value="F:sigma factor activity"/>
    <property type="evidence" value="ECO:0007669"/>
    <property type="project" value="UniProtKB-KW"/>
</dbReference>
<evidence type="ECO:0000313" key="7">
    <source>
        <dbReference type="EMBL" id="SHH49075.1"/>
    </source>
</evidence>
<dbReference type="InterPro" id="IPR013324">
    <property type="entry name" value="RNA_pol_sigma_r3/r4-like"/>
</dbReference>
<dbReference type="InterPro" id="IPR013325">
    <property type="entry name" value="RNA_pol_sigma_r2"/>
</dbReference>
<keyword evidence="8" id="KW-1185">Reference proteome</keyword>
<dbReference type="Pfam" id="PF08281">
    <property type="entry name" value="Sigma70_r4_2"/>
    <property type="match status" value="1"/>
</dbReference>
<sequence>MDKILQEKQDRVVRAIEKYADTVRRVCFVYLKNRDDVEDIFQDVFLQLYRYEKCFDSEDHEKAWLLRVAINKCKDLHKSFFKSRVCPLDELEITFEDETEHEIMHAVLALPQKYKDVIYLFYYEGYSVPEISKILGVKDNTIYSHLHRAKLMLREKLED</sequence>
<evidence type="ECO:0000313" key="8">
    <source>
        <dbReference type="Proteomes" id="UP000183995"/>
    </source>
</evidence>